<gene>
    <name evidence="5" type="ORF">LTR62_001984</name>
</gene>
<dbReference type="InterPro" id="IPR048535">
    <property type="entry name" value="RRN6_beta-prop"/>
</dbReference>
<dbReference type="Proteomes" id="UP001310890">
    <property type="component" value="Unassembled WGS sequence"/>
</dbReference>
<feature type="domain" description="RRN6 K-rich C-terminal" evidence="3">
    <location>
        <begin position="821"/>
        <end position="957"/>
    </location>
</feature>
<dbReference type="InterPro" id="IPR048537">
    <property type="entry name" value="RRN6_HB"/>
</dbReference>
<feature type="compositionally biased region" description="Basic and acidic residues" evidence="1">
    <location>
        <begin position="854"/>
        <end position="868"/>
    </location>
</feature>
<feature type="compositionally biased region" description="Basic residues" evidence="1">
    <location>
        <begin position="948"/>
        <end position="957"/>
    </location>
</feature>
<dbReference type="PANTHER" id="PTHR28221">
    <property type="entry name" value="RNA POLYMERASE I-SPECIFIC TRANSCRIPTION INITIATION FACTOR RRN6"/>
    <property type="match status" value="1"/>
</dbReference>
<protein>
    <recommendedName>
        <fullName evidence="7">RNA polymerase I-specific transcription initiation factor RRN6-like protein</fullName>
    </recommendedName>
</protein>
<sequence>MADQSRNDLPYGIFGQATYDPEDQDWSFGRSDGQDGRSTVLGEPRVVSTSSRHEATSVPSRSTQPSTRHPQEVKAISKYLPELQPANELLPACLRLSEVVQGATARHDAQNGGLLSLGTIPSEASGHPITVAAFACGSTGSDLRLVHVQTQRRGWDDTRNVWIEFPTVHGESAIWSGPGAPIQQICFATAMEGSDGFLAVRMLAKTLLFRPRMRRAPRFDNSASRLDANLGIELSLADTGQMPHADVAFNPWYTRQCAVVDQAGNWSIWDLEGRRALVVKRVCWSSHRDESRARAGPLFDGWARIRWVANLATIIVCSRSTIYLCDIEGGGLIDGSSRLLEITGTSDWILDVASTVSQPAHLFVLTSRHILVYHVSEASFDQIAAADHVRVKHFRNIRDITLRLSAFAVNGGITLILGSDFDSTKAVYKVTFDQHEQAHISMPSPLHLVGSSMPSQHSHSVAGLHLGAVPFGASRQVPRRSLALDLRDSGVIFTCMTVLNKDFTLQQSLLYSHSVPGTELAEPTWQSRLGITASQLRKDTCIVEADEDLGGADSVQRKRPVSAFRLRKTQRNPRRAGASWALPWAGVVDALQTPASSGLGSIEDVLHSLTGQPHDSEHGESPGWRLLVDLLVDEITVPDFDKALAMLQSLCARGTQTNRSDAQGGMALPQEIAKLATAGNANLRSVHAAIVRAYITPLPASVSGRVRLAKEQLARRMAAEVTLASLVLRPVPQDSRPQTELDYQSFDLPVRAGPVAGTTFSSEAASHLSALPTPSPSATPAPSTITSSSHPSSLAAPEISRLSRYTTISKPSSGGLPRSLNNVLAHWTLGANPEDYDWRTTSKRLVPSQEQEDEQRMPEKERQRVQKRAERHLRRQRKEAEASRRQMAASSQVPGIASASQPQPQYAHRTTESQLTTGAVGSSQGMGYTAGQGASQIVPGRFGGRPPPQKKRRKQGF</sequence>
<dbReference type="InterPro" id="IPR019350">
    <property type="entry name" value="RNA_pol_I-sp_TIF_RRN6-like"/>
</dbReference>
<dbReference type="Pfam" id="PF20640">
    <property type="entry name" value="Rrn6_HB"/>
    <property type="match status" value="1"/>
</dbReference>
<reference evidence="5" key="1">
    <citation type="submission" date="2023-08" db="EMBL/GenBank/DDBJ databases">
        <title>Black Yeasts Isolated from many extreme environments.</title>
        <authorList>
            <person name="Coleine C."/>
            <person name="Stajich J.E."/>
            <person name="Selbmann L."/>
        </authorList>
    </citation>
    <scope>NUCLEOTIDE SEQUENCE</scope>
    <source>
        <strain evidence="5">CCFEE 5401</strain>
    </source>
</reference>
<feature type="compositionally biased region" description="Low complexity" evidence="1">
    <location>
        <begin position="780"/>
        <end position="797"/>
    </location>
</feature>
<feature type="compositionally biased region" description="Polar residues" evidence="1">
    <location>
        <begin position="888"/>
        <end position="904"/>
    </location>
</feature>
<dbReference type="EMBL" id="JAVRRL010000015">
    <property type="protein sequence ID" value="KAK5114827.1"/>
    <property type="molecule type" value="Genomic_DNA"/>
</dbReference>
<evidence type="ECO:0000313" key="5">
    <source>
        <dbReference type="EMBL" id="KAK5114827.1"/>
    </source>
</evidence>
<dbReference type="InterPro" id="IPR048536">
    <property type="entry name" value="Rrn6_K-rich"/>
</dbReference>
<dbReference type="AlphaFoldDB" id="A0AAN7YSB3"/>
<evidence type="ECO:0000259" key="2">
    <source>
        <dbReference type="Pfam" id="PF10214"/>
    </source>
</evidence>
<dbReference type="GO" id="GO:0070860">
    <property type="term" value="C:RNA polymerase I core factor complex"/>
    <property type="evidence" value="ECO:0007669"/>
    <property type="project" value="TreeGrafter"/>
</dbReference>
<feature type="domain" description="RRN6 beta-propeller" evidence="2">
    <location>
        <begin position="108"/>
        <end position="445"/>
    </location>
</feature>
<dbReference type="PANTHER" id="PTHR28221:SF2">
    <property type="entry name" value="RNA POLYMERASE I-SPECIFIC TRANSCRIPTION INITIATION FACTOR RRN6"/>
    <property type="match status" value="1"/>
</dbReference>
<evidence type="ECO:0000259" key="4">
    <source>
        <dbReference type="Pfam" id="PF20640"/>
    </source>
</evidence>
<name>A0AAN7YSB3_9PEZI</name>
<dbReference type="GO" id="GO:0001163">
    <property type="term" value="F:RNA polymerase I transcription regulatory region sequence-specific DNA binding"/>
    <property type="evidence" value="ECO:0007669"/>
    <property type="project" value="TreeGrafter"/>
</dbReference>
<evidence type="ECO:0008006" key="7">
    <source>
        <dbReference type="Google" id="ProtNLM"/>
    </source>
</evidence>
<accession>A0AAN7YSB3</accession>
<dbReference type="GO" id="GO:0042790">
    <property type="term" value="P:nucleolar large rRNA transcription by RNA polymerase I"/>
    <property type="evidence" value="ECO:0007669"/>
    <property type="project" value="TreeGrafter"/>
</dbReference>
<dbReference type="Pfam" id="PF20639">
    <property type="entry name" value="Rrn6_K-rich"/>
    <property type="match status" value="1"/>
</dbReference>
<organism evidence="5 6">
    <name type="scientific">Meristemomyces frigidus</name>
    <dbReference type="NCBI Taxonomy" id="1508187"/>
    <lineage>
        <taxon>Eukaryota</taxon>
        <taxon>Fungi</taxon>
        <taxon>Dikarya</taxon>
        <taxon>Ascomycota</taxon>
        <taxon>Pezizomycotina</taxon>
        <taxon>Dothideomycetes</taxon>
        <taxon>Dothideomycetidae</taxon>
        <taxon>Mycosphaerellales</taxon>
        <taxon>Teratosphaeriaceae</taxon>
        <taxon>Meristemomyces</taxon>
    </lineage>
</organism>
<evidence type="ECO:0000256" key="1">
    <source>
        <dbReference type="SAM" id="MobiDB-lite"/>
    </source>
</evidence>
<comment type="caution">
    <text evidence="5">The sequence shown here is derived from an EMBL/GenBank/DDBJ whole genome shotgun (WGS) entry which is preliminary data.</text>
</comment>
<feature type="domain" description="RRN6 helical bundle" evidence="4">
    <location>
        <begin position="539"/>
        <end position="726"/>
    </location>
</feature>
<evidence type="ECO:0000313" key="6">
    <source>
        <dbReference type="Proteomes" id="UP001310890"/>
    </source>
</evidence>
<feature type="region of interest" description="Disordered" evidence="1">
    <location>
        <begin position="766"/>
        <end position="798"/>
    </location>
</feature>
<dbReference type="GO" id="GO:0001179">
    <property type="term" value="F:RNA polymerase I general transcription initiation factor binding"/>
    <property type="evidence" value="ECO:0007669"/>
    <property type="project" value="TreeGrafter"/>
</dbReference>
<feature type="region of interest" description="Disordered" evidence="1">
    <location>
        <begin position="845"/>
        <end position="957"/>
    </location>
</feature>
<dbReference type="Pfam" id="PF10214">
    <property type="entry name" value="Rrn6_beta-prop"/>
    <property type="match status" value="1"/>
</dbReference>
<proteinExistence type="predicted"/>
<feature type="region of interest" description="Disordered" evidence="1">
    <location>
        <begin position="1"/>
        <end position="71"/>
    </location>
</feature>
<evidence type="ECO:0000259" key="3">
    <source>
        <dbReference type="Pfam" id="PF20639"/>
    </source>
</evidence>
<feature type="compositionally biased region" description="Polar residues" evidence="1">
    <location>
        <begin position="912"/>
        <end position="926"/>
    </location>
</feature>
<feature type="compositionally biased region" description="Polar residues" evidence="1">
    <location>
        <begin position="57"/>
        <end position="68"/>
    </location>
</feature>